<evidence type="ECO:0000313" key="3">
    <source>
        <dbReference type="Proteomes" id="UP001314903"/>
    </source>
</evidence>
<keyword evidence="1" id="KW-0812">Transmembrane</keyword>
<comment type="caution">
    <text evidence="2">The sequence shown here is derived from an EMBL/GenBank/DDBJ whole genome shotgun (WGS) entry which is preliminary data.</text>
</comment>
<sequence length="506" mass="58964">MNLINEFKMLFQTEDLSISERVKVLELKVSIDKGSIPDFSDIINLGKNIADRDKCIIEFNTIIEDHLRLVLKEPDESEYESFIDDLKDYEDSVLVILTIEKTIMENSFSIYCFKEFTKDLLNKSIVDIMSLFGLLLNRAEYLVFEIYDSDIFFSTQTMFFVNRSSHNITLKEINRSERISECKDISYFYNNSNLNLLPEDFKIVTSYDNNPYEEIFDKLVSILSLVYISTLATIEDDVLKVQISGQRNVDFSYELNRVMIHNPILFKIYSWIYNGGNLIDKALIARNILSLHCKYTNLINTDEKTYATIQSNFNLYLKDNVNQYLDLKNKVSEYICSVTTQVGDNVLSLFNNFKTNLLTLITFLFSVIIINIVSDNPLDNIFTRDIILILELILLGSIIYLLISISENKYRLKKIKSGYQVLKDSYNEILSNQDLEDIFKEDKAIKNAIKEVEDGTKKYMILWVGFILLSLSLLEFISSEPPISNFIKDIFKNIISLRNLLVQYYW</sequence>
<dbReference type="Proteomes" id="UP001314903">
    <property type="component" value="Unassembled WGS sequence"/>
</dbReference>
<keyword evidence="1" id="KW-0472">Membrane</keyword>
<feature type="transmembrane region" description="Helical" evidence="1">
    <location>
        <begin position="386"/>
        <end position="406"/>
    </location>
</feature>
<name>A0ABS4KHY9_9FIRM</name>
<reference evidence="2 3" key="1">
    <citation type="submission" date="2021-03" db="EMBL/GenBank/DDBJ databases">
        <title>Genomic Encyclopedia of Type Strains, Phase IV (KMG-IV): sequencing the most valuable type-strain genomes for metagenomic binning, comparative biology and taxonomic classification.</title>
        <authorList>
            <person name="Goeker M."/>
        </authorList>
    </citation>
    <scope>NUCLEOTIDE SEQUENCE [LARGE SCALE GENOMIC DNA]</scope>
    <source>
        <strain evidence="2 3">DSM 27512</strain>
    </source>
</reference>
<gene>
    <name evidence="2" type="ORF">J2Z35_001178</name>
</gene>
<dbReference type="RefSeq" id="WP_209660431.1">
    <property type="nucleotide sequence ID" value="NZ_JAGGLI010000011.1"/>
</dbReference>
<keyword evidence="1" id="KW-1133">Transmembrane helix</keyword>
<evidence type="ECO:0000313" key="2">
    <source>
        <dbReference type="EMBL" id="MBP2027384.1"/>
    </source>
</evidence>
<keyword evidence="3" id="KW-1185">Reference proteome</keyword>
<organism evidence="2 3">
    <name type="scientific">Acetoanaerobium pronyense</name>
    <dbReference type="NCBI Taxonomy" id="1482736"/>
    <lineage>
        <taxon>Bacteria</taxon>
        <taxon>Bacillati</taxon>
        <taxon>Bacillota</taxon>
        <taxon>Clostridia</taxon>
        <taxon>Peptostreptococcales</taxon>
        <taxon>Filifactoraceae</taxon>
        <taxon>Acetoanaerobium</taxon>
    </lineage>
</organism>
<evidence type="ECO:0000256" key="1">
    <source>
        <dbReference type="SAM" id="Phobius"/>
    </source>
</evidence>
<protein>
    <submittedName>
        <fullName evidence="2">Uncharacterized protein</fullName>
    </submittedName>
</protein>
<feature type="transmembrane region" description="Helical" evidence="1">
    <location>
        <begin position="357"/>
        <end position="374"/>
    </location>
</feature>
<proteinExistence type="predicted"/>
<accession>A0ABS4KHY9</accession>
<dbReference type="EMBL" id="JAGGLI010000011">
    <property type="protein sequence ID" value="MBP2027384.1"/>
    <property type="molecule type" value="Genomic_DNA"/>
</dbReference>
<feature type="transmembrane region" description="Helical" evidence="1">
    <location>
        <begin position="459"/>
        <end position="477"/>
    </location>
</feature>